<dbReference type="AlphaFoldDB" id="A0A8K0QVJ7"/>
<accession>A0A8K0QVJ7</accession>
<organism evidence="1 2">
    <name type="scientific">Paraphoma chrysanthemicola</name>
    <dbReference type="NCBI Taxonomy" id="798071"/>
    <lineage>
        <taxon>Eukaryota</taxon>
        <taxon>Fungi</taxon>
        <taxon>Dikarya</taxon>
        <taxon>Ascomycota</taxon>
        <taxon>Pezizomycotina</taxon>
        <taxon>Dothideomycetes</taxon>
        <taxon>Pleosporomycetidae</taxon>
        <taxon>Pleosporales</taxon>
        <taxon>Pleosporineae</taxon>
        <taxon>Phaeosphaeriaceae</taxon>
        <taxon>Paraphoma</taxon>
    </lineage>
</organism>
<dbReference type="Proteomes" id="UP000813461">
    <property type="component" value="Unassembled WGS sequence"/>
</dbReference>
<name>A0A8K0QVJ7_9PLEO</name>
<evidence type="ECO:0000313" key="1">
    <source>
        <dbReference type="EMBL" id="KAH7070300.1"/>
    </source>
</evidence>
<dbReference type="Pfam" id="PF11578">
    <property type="entry name" value="DUF3237"/>
    <property type="match status" value="1"/>
</dbReference>
<dbReference type="EMBL" id="JAGMVJ010000027">
    <property type="protein sequence ID" value="KAH7070300.1"/>
    <property type="molecule type" value="Genomic_DNA"/>
</dbReference>
<keyword evidence="2" id="KW-1185">Reference proteome</keyword>
<sequence length="157" mass="16597">MLFNTLIPAISFTATINIPSHVDSGQFHPSVKGRAIRGGDWITIDPSGGILRLHLDTLIKTDDDTPEYIRISATGAEVAIPEVMAVIGAVPGAKAVSYGDFQATSSWSFQTGSKKYAELENAVYVGSTSLKPGSEKGTIVVGFKIAKVISTKTNISV</sequence>
<dbReference type="Gene3D" id="2.40.160.20">
    <property type="match status" value="1"/>
</dbReference>
<evidence type="ECO:0000313" key="2">
    <source>
        <dbReference type="Proteomes" id="UP000813461"/>
    </source>
</evidence>
<gene>
    <name evidence="1" type="ORF">FB567DRAFT_598555</name>
</gene>
<proteinExistence type="predicted"/>
<dbReference type="OrthoDB" id="2544694at2759"/>
<protein>
    <submittedName>
        <fullName evidence="1">Uncharacterized protein</fullName>
    </submittedName>
</protein>
<comment type="caution">
    <text evidence="1">The sequence shown here is derived from an EMBL/GenBank/DDBJ whole genome shotgun (WGS) entry which is preliminary data.</text>
</comment>
<reference evidence="1" key="1">
    <citation type="journal article" date="2021" name="Nat. Commun.">
        <title>Genetic determinants of endophytism in the Arabidopsis root mycobiome.</title>
        <authorList>
            <person name="Mesny F."/>
            <person name="Miyauchi S."/>
            <person name="Thiergart T."/>
            <person name="Pickel B."/>
            <person name="Atanasova L."/>
            <person name="Karlsson M."/>
            <person name="Huettel B."/>
            <person name="Barry K.W."/>
            <person name="Haridas S."/>
            <person name="Chen C."/>
            <person name="Bauer D."/>
            <person name="Andreopoulos W."/>
            <person name="Pangilinan J."/>
            <person name="LaButti K."/>
            <person name="Riley R."/>
            <person name="Lipzen A."/>
            <person name="Clum A."/>
            <person name="Drula E."/>
            <person name="Henrissat B."/>
            <person name="Kohler A."/>
            <person name="Grigoriev I.V."/>
            <person name="Martin F.M."/>
            <person name="Hacquard S."/>
        </authorList>
    </citation>
    <scope>NUCLEOTIDE SEQUENCE</scope>
    <source>
        <strain evidence="1">MPI-SDFR-AT-0120</strain>
    </source>
</reference>